<accession>A0A7R9Z9W3</accession>
<feature type="compositionally biased region" description="Basic and acidic residues" evidence="1">
    <location>
        <begin position="1"/>
        <end position="17"/>
    </location>
</feature>
<evidence type="ECO:0000313" key="2">
    <source>
        <dbReference type="EMBL" id="CAD8313858.1"/>
    </source>
</evidence>
<evidence type="ECO:0000256" key="1">
    <source>
        <dbReference type="SAM" id="MobiDB-lite"/>
    </source>
</evidence>
<dbReference type="AlphaFoldDB" id="A0A7R9Z9W3"/>
<organism evidence="2">
    <name type="scientific">Pseudictyota dubia</name>
    <dbReference type="NCBI Taxonomy" id="2749911"/>
    <lineage>
        <taxon>Eukaryota</taxon>
        <taxon>Sar</taxon>
        <taxon>Stramenopiles</taxon>
        <taxon>Ochrophyta</taxon>
        <taxon>Bacillariophyta</taxon>
        <taxon>Mediophyceae</taxon>
        <taxon>Biddulphiophycidae</taxon>
        <taxon>Eupodiscales</taxon>
        <taxon>Odontellaceae</taxon>
        <taxon>Pseudictyota</taxon>
    </lineage>
</organism>
<dbReference type="EMBL" id="HBED01025480">
    <property type="protein sequence ID" value="CAD8313858.1"/>
    <property type="molecule type" value="Transcribed_RNA"/>
</dbReference>
<feature type="compositionally biased region" description="Polar residues" evidence="1">
    <location>
        <begin position="230"/>
        <end position="239"/>
    </location>
</feature>
<feature type="compositionally biased region" description="Polar residues" evidence="1">
    <location>
        <begin position="23"/>
        <end position="39"/>
    </location>
</feature>
<feature type="region of interest" description="Disordered" evidence="1">
    <location>
        <begin position="1"/>
        <end position="45"/>
    </location>
</feature>
<feature type="region of interest" description="Disordered" evidence="1">
    <location>
        <begin position="68"/>
        <end position="91"/>
    </location>
</feature>
<gene>
    <name evidence="2" type="ORF">TDUB1175_LOCUS12647</name>
</gene>
<feature type="compositionally biased region" description="Low complexity" evidence="1">
    <location>
        <begin position="124"/>
        <end position="137"/>
    </location>
</feature>
<name>A0A7R9Z9W3_9STRA</name>
<protein>
    <submittedName>
        <fullName evidence="2">Uncharacterized protein</fullName>
    </submittedName>
</protein>
<feature type="region of interest" description="Disordered" evidence="1">
    <location>
        <begin position="168"/>
        <end position="239"/>
    </location>
</feature>
<sequence length="239" mass="26117">MFRSHDENIAPQEDKSNHPASPEQMQSRSETMILPSTTGGRRISSFDSSIAAVNELKAECYDEVELRKGEKSVDTDAIEEHQDEEGSRRTMWKKNMDQHRLRSSGHQVLDDSFAGLAVSSFRVSSGPSAAPMPASTSLEKGLPRMRGRCRNGTPSDVFGWIGSFSALDDPDSTAGREKDVKHQQENSGREDTLDKEQMGVRGGGASRCTARMRGRTRNGTPSALFGWEGSFTSATSLSG</sequence>
<feature type="compositionally biased region" description="Basic and acidic residues" evidence="1">
    <location>
        <begin position="174"/>
        <end position="198"/>
    </location>
</feature>
<proteinExistence type="predicted"/>
<feature type="region of interest" description="Disordered" evidence="1">
    <location>
        <begin position="123"/>
        <end position="146"/>
    </location>
</feature>
<reference evidence="2" key="1">
    <citation type="submission" date="2021-01" db="EMBL/GenBank/DDBJ databases">
        <authorList>
            <person name="Corre E."/>
            <person name="Pelletier E."/>
            <person name="Niang G."/>
            <person name="Scheremetjew M."/>
            <person name="Finn R."/>
            <person name="Kale V."/>
            <person name="Holt S."/>
            <person name="Cochrane G."/>
            <person name="Meng A."/>
            <person name="Brown T."/>
            <person name="Cohen L."/>
        </authorList>
    </citation>
    <scope>NUCLEOTIDE SEQUENCE</scope>
    <source>
        <strain evidence="2">CCMP147</strain>
    </source>
</reference>